<keyword evidence="6" id="KW-1185">Reference proteome</keyword>
<dbReference type="AlphaFoldDB" id="A0A328BWN0"/>
<evidence type="ECO:0000256" key="2">
    <source>
        <dbReference type="ARBA" id="ARBA00023125"/>
    </source>
</evidence>
<dbReference type="SUPFAM" id="SSF46955">
    <property type="entry name" value="Putative DNA-binding domain"/>
    <property type="match status" value="1"/>
</dbReference>
<sequence length="135" mass="15259">MKINELSKASGVNLETIRYYEKVGILPEPQRSANGYRVYGSAALELLRFIRNCRALGFSLDEIKYLNQLKSLPQKSCTADQMIVQHLAKVDEKIAQLIEIKDFLNQLVNVEEHDVENCKAISGLKAKIAIEHQGE</sequence>
<gene>
    <name evidence="5" type="ORF">C5N92_07285</name>
</gene>
<organism evidence="5 6">
    <name type="scientific">Glaesserella australis</name>
    <dbReference type="NCBI Taxonomy" id="2094024"/>
    <lineage>
        <taxon>Bacteria</taxon>
        <taxon>Pseudomonadati</taxon>
        <taxon>Pseudomonadota</taxon>
        <taxon>Gammaproteobacteria</taxon>
        <taxon>Pasteurellales</taxon>
        <taxon>Pasteurellaceae</taxon>
        <taxon>Glaesserella</taxon>
    </lineage>
</organism>
<dbReference type="OrthoDB" id="9808480at2"/>
<keyword evidence="2" id="KW-0238">DNA-binding</keyword>
<dbReference type="PANTHER" id="PTHR30204">
    <property type="entry name" value="REDOX-CYCLING DRUG-SENSING TRANSCRIPTIONAL ACTIVATOR SOXR"/>
    <property type="match status" value="1"/>
</dbReference>
<dbReference type="RefSeq" id="WP_111750191.1">
    <property type="nucleotide sequence ID" value="NZ_PTPX01000014.1"/>
</dbReference>
<name>A0A328BWN0_9PAST</name>
<evidence type="ECO:0000256" key="1">
    <source>
        <dbReference type="ARBA" id="ARBA00023015"/>
    </source>
</evidence>
<dbReference type="Proteomes" id="UP000248689">
    <property type="component" value="Unassembled WGS sequence"/>
</dbReference>
<keyword evidence="3" id="KW-0804">Transcription</keyword>
<evidence type="ECO:0000256" key="3">
    <source>
        <dbReference type="ARBA" id="ARBA00023163"/>
    </source>
</evidence>
<protein>
    <submittedName>
        <fullName evidence="5">MerR family transcriptional regulator</fullName>
    </submittedName>
</protein>
<dbReference type="SMART" id="SM00422">
    <property type="entry name" value="HTH_MERR"/>
    <property type="match status" value="1"/>
</dbReference>
<dbReference type="InterPro" id="IPR047057">
    <property type="entry name" value="MerR_fam"/>
</dbReference>
<dbReference type="PRINTS" id="PR00040">
    <property type="entry name" value="HTHMERR"/>
</dbReference>
<comment type="caution">
    <text evidence="5">The sequence shown here is derived from an EMBL/GenBank/DDBJ whole genome shotgun (WGS) entry which is preliminary data.</text>
</comment>
<evidence type="ECO:0000313" key="6">
    <source>
        <dbReference type="Proteomes" id="UP000248689"/>
    </source>
</evidence>
<feature type="domain" description="HTH merR-type" evidence="4">
    <location>
        <begin position="1"/>
        <end position="69"/>
    </location>
</feature>
<dbReference type="PANTHER" id="PTHR30204:SF94">
    <property type="entry name" value="HEAVY METAL-DEPENDENT TRANSCRIPTIONAL REGULATOR HI_0293-RELATED"/>
    <property type="match status" value="1"/>
</dbReference>
<proteinExistence type="predicted"/>
<dbReference type="Pfam" id="PF13411">
    <property type="entry name" value="MerR_1"/>
    <property type="match status" value="1"/>
</dbReference>
<dbReference type="GO" id="GO:0003700">
    <property type="term" value="F:DNA-binding transcription factor activity"/>
    <property type="evidence" value="ECO:0007669"/>
    <property type="project" value="InterPro"/>
</dbReference>
<dbReference type="Gene3D" id="1.10.1660.10">
    <property type="match status" value="1"/>
</dbReference>
<accession>A0A328BWN0</accession>
<evidence type="ECO:0000313" key="5">
    <source>
        <dbReference type="EMBL" id="RAL18509.1"/>
    </source>
</evidence>
<reference evidence="6" key="1">
    <citation type="submission" date="2018-02" db="EMBL/GenBank/DDBJ databases">
        <title>Glaesserella australis sp. nov., isolated from the lungs of pigs.</title>
        <authorList>
            <person name="Turni C."/>
            <person name="Christensen H."/>
        </authorList>
    </citation>
    <scope>NUCLEOTIDE SEQUENCE [LARGE SCALE GENOMIC DNA]</scope>
    <source>
        <strain evidence="6">HS4635</strain>
    </source>
</reference>
<dbReference type="PROSITE" id="PS50937">
    <property type="entry name" value="HTH_MERR_2"/>
    <property type="match status" value="1"/>
</dbReference>
<dbReference type="EMBL" id="PTPX01000014">
    <property type="protein sequence ID" value="RAL18509.1"/>
    <property type="molecule type" value="Genomic_DNA"/>
</dbReference>
<dbReference type="GO" id="GO:0003677">
    <property type="term" value="F:DNA binding"/>
    <property type="evidence" value="ECO:0007669"/>
    <property type="project" value="UniProtKB-KW"/>
</dbReference>
<dbReference type="InterPro" id="IPR009061">
    <property type="entry name" value="DNA-bd_dom_put_sf"/>
</dbReference>
<evidence type="ECO:0000259" key="4">
    <source>
        <dbReference type="PROSITE" id="PS50937"/>
    </source>
</evidence>
<keyword evidence="1" id="KW-0805">Transcription regulation</keyword>
<dbReference type="InterPro" id="IPR000551">
    <property type="entry name" value="MerR-type_HTH_dom"/>
</dbReference>